<dbReference type="InterPro" id="IPR003382">
    <property type="entry name" value="Flavoprotein"/>
</dbReference>
<dbReference type="OrthoDB" id="9781577at2"/>
<evidence type="ECO:0000313" key="10">
    <source>
        <dbReference type="Proteomes" id="UP000198729"/>
    </source>
</evidence>
<evidence type="ECO:0000259" key="8">
    <source>
        <dbReference type="Pfam" id="PF02441"/>
    </source>
</evidence>
<keyword evidence="10" id="KW-1185">Reference proteome</keyword>
<dbReference type="GO" id="GO:0016831">
    <property type="term" value="F:carboxy-lyase activity"/>
    <property type="evidence" value="ECO:0007669"/>
    <property type="project" value="TreeGrafter"/>
</dbReference>
<keyword evidence="3 7" id="KW-0288">FMN</keyword>
<dbReference type="Proteomes" id="UP000198729">
    <property type="component" value="Unassembled WGS sequence"/>
</dbReference>
<comment type="caution">
    <text evidence="7">Lacks conserved residue(s) required for the propagation of feature annotation.</text>
</comment>
<feature type="domain" description="Flavoprotein" evidence="8">
    <location>
        <begin position="10"/>
        <end position="195"/>
    </location>
</feature>
<evidence type="ECO:0000256" key="7">
    <source>
        <dbReference type="HAMAP-Rule" id="MF_01984"/>
    </source>
</evidence>
<dbReference type="InterPro" id="IPR036551">
    <property type="entry name" value="Flavin_trans-like"/>
</dbReference>
<dbReference type="GO" id="GO:0106141">
    <property type="term" value="F:flavin prenyltransferase activity"/>
    <property type="evidence" value="ECO:0007669"/>
    <property type="project" value="UniProtKB-EC"/>
</dbReference>
<dbReference type="AlphaFoldDB" id="A0A1G5SAV1"/>
<evidence type="ECO:0000256" key="6">
    <source>
        <dbReference type="ARBA" id="ARBA00060793"/>
    </source>
</evidence>
<dbReference type="FunFam" id="3.40.50.1950:FF:000001">
    <property type="entry name" value="Flavin prenyltransferase UbiX"/>
    <property type="match status" value="1"/>
</dbReference>
<dbReference type="NCBIfam" id="TIGR00421">
    <property type="entry name" value="ubiX_pad"/>
    <property type="match status" value="1"/>
</dbReference>
<feature type="binding site" evidence="7">
    <location>
        <position position="190"/>
    </location>
    <ligand>
        <name>dimethylallyl phosphate</name>
        <dbReference type="ChEBI" id="CHEBI:88052"/>
    </ligand>
</feature>
<dbReference type="EMBL" id="FMWO01000020">
    <property type="protein sequence ID" value="SCZ84292.1"/>
    <property type="molecule type" value="Genomic_DNA"/>
</dbReference>
<keyword evidence="2 7" id="KW-0285">Flavoprotein</keyword>
<comment type="function">
    <text evidence="7">Flavin prenyltransferase that catalyzes the synthesis of the prenylated FMN cofactor (prenyl-FMN) for 4-hydroxy-3-polyprenylbenzoic acid decarboxylase UbiD. The prenyltransferase is metal-independent and links a dimethylallyl moiety from dimethylallyl monophosphate (DMAP) to the flavin N5 and C6 atoms of FMN.</text>
</comment>
<keyword evidence="9" id="KW-0456">Lyase</keyword>
<feature type="binding site" evidence="7">
    <location>
        <begin position="109"/>
        <end position="112"/>
    </location>
    <ligand>
        <name>FMN</name>
        <dbReference type="ChEBI" id="CHEBI:58210"/>
    </ligand>
</feature>
<evidence type="ECO:0000256" key="5">
    <source>
        <dbReference type="ARBA" id="ARBA00050612"/>
    </source>
</evidence>
<dbReference type="NCBIfam" id="NF004685">
    <property type="entry name" value="PRK06029.1"/>
    <property type="match status" value="1"/>
</dbReference>
<organism evidence="9 10">
    <name type="scientific">Nitrosomonas mobilis</name>
    <dbReference type="NCBI Taxonomy" id="51642"/>
    <lineage>
        <taxon>Bacteria</taxon>
        <taxon>Pseudomonadati</taxon>
        <taxon>Pseudomonadota</taxon>
        <taxon>Betaproteobacteria</taxon>
        <taxon>Nitrosomonadales</taxon>
        <taxon>Nitrosomonadaceae</taxon>
        <taxon>Nitrosomonas</taxon>
    </lineage>
</organism>
<name>A0A1G5SAV1_9PROT</name>
<sequence length="207" mass="22840">MSEKTNTPCKTITIALTGASGMPYGIRLLEILLRQRYRVYLLYSQAAQIVAQQEMGLILSSRPKETEASLSEYFKVAPGLLSVFGREEWFAPVASGSNPADAMVICPCTMGTLSAVAVGMSQRLIERAADVMLKEKRPLIVVPREMPFSIIHLENMLKLAHAGATILPANPGFYQQPETIQDIVDFVVARILDHLGVAHELMPRWGE</sequence>
<comment type="similarity">
    <text evidence="6 7">Belongs to the UbiX/PAD1 family.</text>
</comment>
<accession>A0A1G5SAV1</accession>
<dbReference type="EC" id="2.5.1.129" evidence="7"/>
<feature type="binding site" evidence="7">
    <location>
        <position position="174"/>
    </location>
    <ligand>
        <name>dimethylallyl phosphate</name>
        <dbReference type="ChEBI" id="CHEBI:88052"/>
    </ligand>
</feature>
<dbReference type="STRING" id="51642.NSMM_150030"/>
<keyword evidence="4 7" id="KW-0808">Transferase</keyword>
<dbReference type="PANTHER" id="PTHR43374">
    <property type="entry name" value="FLAVIN PRENYLTRANSFERASE"/>
    <property type="match status" value="1"/>
</dbReference>
<protein>
    <recommendedName>
        <fullName evidence="7">Flavin prenyltransferase UbiX</fullName>
        <ecNumber evidence="7">2.5.1.129</ecNumber>
    </recommendedName>
</protein>
<feature type="binding site" evidence="7">
    <location>
        <position position="44"/>
    </location>
    <ligand>
        <name>FMN</name>
        <dbReference type="ChEBI" id="CHEBI:58210"/>
    </ligand>
</feature>
<dbReference type="SUPFAM" id="SSF52507">
    <property type="entry name" value="Homo-oligomeric flavin-containing Cys decarboxylases, HFCD"/>
    <property type="match status" value="1"/>
</dbReference>
<dbReference type="RefSeq" id="WP_090283658.1">
    <property type="nucleotide sequence ID" value="NZ_FMWO01000020.1"/>
</dbReference>
<proteinExistence type="inferred from homology"/>
<dbReference type="InterPro" id="IPR004507">
    <property type="entry name" value="UbiX-like"/>
</dbReference>
<evidence type="ECO:0000256" key="4">
    <source>
        <dbReference type="ARBA" id="ARBA00022679"/>
    </source>
</evidence>
<dbReference type="Pfam" id="PF02441">
    <property type="entry name" value="Flavoprotein"/>
    <property type="match status" value="1"/>
</dbReference>
<dbReference type="PANTHER" id="PTHR43374:SF1">
    <property type="entry name" value="FLAVIN PRENYLTRANSFERASE PAD1, MITOCHONDRIAL"/>
    <property type="match status" value="1"/>
</dbReference>
<dbReference type="Gene3D" id="3.40.50.1950">
    <property type="entry name" value="Flavin prenyltransferase-like"/>
    <property type="match status" value="1"/>
</dbReference>
<feature type="binding site" evidence="7">
    <location>
        <position position="144"/>
    </location>
    <ligand>
        <name>FMN</name>
        <dbReference type="ChEBI" id="CHEBI:58210"/>
    </ligand>
</feature>
<evidence type="ECO:0000256" key="2">
    <source>
        <dbReference type="ARBA" id="ARBA00022630"/>
    </source>
</evidence>
<evidence type="ECO:0000256" key="1">
    <source>
        <dbReference type="ARBA" id="ARBA00022602"/>
    </source>
</evidence>
<keyword evidence="1 7" id="KW-0637">Prenyltransferase</keyword>
<evidence type="ECO:0000256" key="3">
    <source>
        <dbReference type="ARBA" id="ARBA00022643"/>
    </source>
</evidence>
<gene>
    <name evidence="7" type="primary">ubiX</name>
    <name evidence="9" type="ORF">NSMM_150030</name>
</gene>
<reference evidence="9 10" key="1">
    <citation type="submission" date="2016-10" db="EMBL/GenBank/DDBJ databases">
        <authorList>
            <person name="de Groot N.N."/>
        </authorList>
    </citation>
    <scope>NUCLEOTIDE SEQUENCE [LARGE SCALE GENOMIC DNA]</scope>
    <source>
        <strain evidence="9">1</strain>
    </source>
</reference>
<feature type="binding site" evidence="7">
    <location>
        <begin position="18"/>
        <end position="20"/>
    </location>
    <ligand>
        <name>FMN</name>
        <dbReference type="ChEBI" id="CHEBI:58210"/>
    </ligand>
</feature>
<comment type="catalytic activity">
    <reaction evidence="5 7">
        <text>dimethylallyl phosphate + FMNH2 = prenylated FMNH2 + phosphate</text>
        <dbReference type="Rhea" id="RHEA:37743"/>
        <dbReference type="ChEBI" id="CHEBI:43474"/>
        <dbReference type="ChEBI" id="CHEBI:57618"/>
        <dbReference type="ChEBI" id="CHEBI:87467"/>
        <dbReference type="ChEBI" id="CHEBI:88052"/>
        <dbReference type="EC" id="2.5.1.129"/>
    </reaction>
</comment>
<evidence type="ECO:0000313" key="9">
    <source>
        <dbReference type="EMBL" id="SCZ84292.1"/>
    </source>
</evidence>
<dbReference type="HAMAP" id="MF_01984">
    <property type="entry name" value="ubiX_pad"/>
    <property type="match status" value="1"/>
</dbReference>